<comment type="pathway">
    <text evidence="5">Isoprenoid biosynthesis; isopentenyl diphosphate biosynthesis via DXP pathway; isopentenyl diphosphate from 1-deoxy-D-xylulose 5-phosphate: step 6/6.</text>
</comment>
<dbReference type="InterPro" id="IPR003451">
    <property type="entry name" value="LytB/IspH"/>
</dbReference>
<evidence type="ECO:0000256" key="5">
    <source>
        <dbReference type="HAMAP-Rule" id="MF_00191"/>
    </source>
</evidence>
<feature type="binding site" evidence="5">
    <location>
        <position position="234"/>
    </location>
    <ligand>
        <name>dimethylallyl diphosphate</name>
        <dbReference type="ChEBI" id="CHEBI:57623"/>
    </ligand>
</feature>
<keyword evidence="1 5" id="KW-0004">4Fe-4S</keyword>
<accession>A0A9D1YPD8</accession>
<dbReference type="GO" id="GO:0051539">
    <property type="term" value="F:4 iron, 4 sulfur cluster binding"/>
    <property type="evidence" value="ECO:0007669"/>
    <property type="project" value="UniProtKB-UniRule"/>
</dbReference>
<dbReference type="GO" id="GO:0019288">
    <property type="term" value="P:isopentenyl diphosphate biosynthetic process, methylerythritol 4-phosphate pathway"/>
    <property type="evidence" value="ECO:0007669"/>
    <property type="project" value="UniProtKB-UniRule"/>
</dbReference>
<feature type="binding site" evidence="5">
    <location>
        <position position="234"/>
    </location>
    <ligand>
        <name>isopentenyl diphosphate</name>
        <dbReference type="ChEBI" id="CHEBI:128769"/>
    </ligand>
</feature>
<feature type="binding site" evidence="5">
    <location>
        <position position="86"/>
    </location>
    <ligand>
        <name>isopentenyl diphosphate</name>
        <dbReference type="ChEBI" id="CHEBI:128769"/>
    </ligand>
</feature>
<keyword evidence="4 5" id="KW-0411">Iron-sulfur</keyword>
<dbReference type="HAMAP" id="MF_00191">
    <property type="entry name" value="IspH"/>
    <property type="match status" value="1"/>
</dbReference>
<feature type="binding site" evidence="5">
    <location>
        <position position="86"/>
    </location>
    <ligand>
        <name>(2E)-4-hydroxy-3-methylbut-2-enyl diphosphate</name>
        <dbReference type="ChEBI" id="CHEBI:128753"/>
    </ligand>
</feature>
<feature type="binding site" evidence="5">
    <location>
        <position position="12"/>
    </location>
    <ligand>
        <name>[4Fe-4S] cluster</name>
        <dbReference type="ChEBI" id="CHEBI:49883"/>
    </ligand>
</feature>
<comment type="function">
    <text evidence="5">Catalyzes the conversion of 1-hydroxy-2-methyl-2-(E)-butenyl 4-diphosphate (HMBPP) into a mixture of isopentenyl diphosphate (IPP) and dimethylallyl diphosphate (DMAPP). Acts in the terminal step of the DOXP/MEP pathway for isoprenoid precursor biosynthesis.</text>
</comment>
<comment type="similarity">
    <text evidence="5">Belongs to the IspH family.</text>
</comment>
<comment type="catalytic activity">
    <reaction evidence="5">
        <text>dimethylallyl diphosphate + 2 oxidized [2Fe-2S]-[ferredoxin] + H2O = (2E)-4-hydroxy-3-methylbut-2-enyl diphosphate + 2 reduced [2Fe-2S]-[ferredoxin] + 2 H(+)</text>
        <dbReference type="Rhea" id="RHEA:24825"/>
        <dbReference type="Rhea" id="RHEA-COMP:10000"/>
        <dbReference type="Rhea" id="RHEA-COMP:10001"/>
        <dbReference type="ChEBI" id="CHEBI:15377"/>
        <dbReference type="ChEBI" id="CHEBI:15378"/>
        <dbReference type="ChEBI" id="CHEBI:33737"/>
        <dbReference type="ChEBI" id="CHEBI:33738"/>
        <dbReference type="ChEBI" id="CHEBI:57623"/>
        <dbReference type="ChEBI" id="CHEBI:128753"/>
        <dbReference type="EC" id="1.17.7.4"/>
    </reaction>
</comment>
<dbReference type="GO" id="GO:0016114">
    <property type="term" value="P:terpenoid biosynthetic process"/>
    <property type="evidence" value="ECO:0007669"/>
    <property type="project" value="UniProtKB-UniRule"/>
</dbReference>
<keyword evidence="2 5" id="KW-0479">Metal-binding</keyword>
<keyword evidence="3 5" id="KW-0408">Iron</keyword>
<feature type="binding site" evidence="5">
    <location>
        <position position="136"/>
    </location>
    <ligand>
        <name>(2E)-4-hydroxy-3-methylbut-2-enyl diphosphate</name>
        <dbReference type="ChEBI" id="CHEBI:128753"/>
    </ligand>
</feature>
<feature type="binding site" evidence="5">
    <location>
        <position position="176"/>
    </location>
    <ligand>
        <name>(2E)-4-hydroxy-3-methylbut-2-enyl diphosphate</name>
        <dbReference type="ChEBI" id="CHEBI:128753"/>
    </ligand>
</feature>
<comment type="catalytic activity">
    <reaction evidence="5">
        <text>isopentenyl diphosphate + 2 oxidized [2Fe-2S]-[ferredoxin] + H2O = (2E)-4-hydroxy-3-methylbut-2-enyl diphosphate + 2 reduced [2Fe-2S]-[ferredoxin] + 2 H(+)</text>
        <dbReference type="Rhea" id="RHEA:24488"/>
        <dbReference type="Rhea" id="RHEA-COMP:10000"/>
        <dbReference type="Rhea" id="RHEA-COMP:10001"/>
        <dbReference type="ChEBI" id="CHEBI:15377"/>
        <dbReference type="ChEBI" id="CHEBI:15378"/>
        <dbReference type="ChEBI" id="CHEBI:33737"/>
        <dbReference type="ChEBI" id="CHEBI:33738"/>
        <dbReference type="ChEBI" id="CHEBI:128753"/>
        <dbReference type="ChEBI" id="CHEBI:128769"/>
        <dbReference type="EC" id="1.17.7.4"/>
    </reaction>
</comment>
<feature type="binding site" evidence="5">
    <location>
        <position position="233"/>
    </location>
    <ligand>
        <name>isopentenyl diphosphate</name>
        <dbReference type="ChEBI" id="CHEBI:128769"/>
    </ligand>
</feature>
<evidence type="ECO:0000256" key="2">
    <source>
        <dbReference type="ARBA" id="ARBA00022723"/>
    </source>
</evidence>
<comment type="cofactor">
    <cofactor evidence="5">
        <name>[4Fe-4S] cluster</name>
        <dbReference type="ChEBI" id="CHEBI:49883"/>
    </cofactor>
    <text evidence="5">Binds 1 [4Fe-4S] cluster per subunit.</text>
</comment>
<dbReference type="EMBL" id="DXDD01000070">
    <property type="protein sequence ID" value="HIY60079.1"/>
    <property type="molecule type" value="Genomic_DNA"/>
</dbReference>
<feature type="binding site" evidence="5">
    <location>
        <position position="232"/>
    </location>
    <ligand>
        <name>(2E)-4-hydroxy-3-methylbut-2-enyl diphosphate</name>
        <dbReference type="ChEBI" id="CHEBI:128753"/>
    </ligand>
</feature>
<sequence length="293" mass="32180">MEVILAKSAGFCFGVKRAVDRVYEQIDAAARKAAEGNGTPKPIYTYGPIIHNEYVVNDLEKKGVRVLESEADLDALTEGTVIIRSHGVPGRIQEKIEKKGLECIDATCPFVKRIHNIVQKESLAGKKIVIIGNAGHPEVEGIMGWSATPAAVIESAEEAELFSPKEGEKLCVVSQTTFNYNKFQELVEIFQKKGYDISVVNTICNATEERQTEAKDIAAKVDAMIVIGGKHSSNTRKLYEICSRECACTCLIQTLDDLHLELPEAVRLVGITAGASTPNKLIEEVQNYVRINF</sequence>
<feature type="binding site" evidence="5">
    <location>
        <position position="234"/>
    </location>
    <ligand>
        <name>(2E)-4-hydroxy-3-methylbut-2-enyl diphosphate</name>
        <dbReference type="ChEBI" id="CHEBI:128753"/>
    </ligand>
</feature>
<evidence type="ECO:0000313" key="7">
    <source>
        <dbReference type="Proteomes" id="UP000824007"/>
    </source>
</evidence>
<feature type="binding site" evidence="5">
    <location>
        <position position="276"/>
    </location>
    <ligand>
        <name>(2E)-4-hydroxy-3-methylbut-2-enyl diphosphate</name>
        <dbReference type="ChEBI" id="CHEBI:128753"/>
    </ligand>
</feature>
<proteinExistence type="inferred from homology"/>
<dbReference type="PANTHER" id="PTHR30426:SF0">
    <property type="entry name" value="4-HYDROXY-3-METHYLBUT-2-ENYL DIPHOSPHATE REDUCTASE"/>
    <property type="match status" value="1"/>
</dbReference>
<feature type="binding site" evidence="5">
    <location>
        <position position="276"/>
    </location>
    <ligand>
        <name>isopentenyl diphosphate</name>
        <dbReference type="ChEBI" id="CHEBI:128769"/>
    </ligand>
</feature>
<feature type="binding site" evidence="5">
    <location>
        <position position="204"/>
    </location>
    <ligand>
        <name>[4Fe-4S] cluster</name>
        <dbReference type="ChEBI" id="CHEBI:49883"/>
    </ligand>
</feature>
<evidence type="ECO:0000256" key="3">
    <source>
        <dbReference type="ARBA" id="ARBA00023004"/>
    </source>
</evidence>
<dbReference type="Gene3D" id="3.40.50.11270">
    <property type="match status" value="1"/>
</dbReference>
<keyword evidence="5 6" id="KW-0560">Oxidoreductase</keyword>
<dbReference type="Gene3D" id="3.40.1010.20">
    <property type="entry name" value="4-hydroxy-3-methylbut-2-enyl diphosphate reductase, catalytic domain"/>
    <property type="match status" value="2"/>
</dbReference>
<feature type="binding site" evidence="5">
    <location>
        <position position="233"/>
    </location>
    <ligand>
        <name>(2E)-4-hydroxy-3-methylbut-2-enyl diphosphate</name>
        <dbReference type="ChEBI" id="CHEBI:128753"/>
    </ligand>
</feature>
<feature type="binding site" evidence="5">
    <location>
        <position position="232"/>
    </location>
    <ligand>
        <name>dimethylallyl diphosphate</name>
        <dbReference type="ChEBI" id="CHEBI:57623"/>
    </ligand>
</feature>
<dbReference type="CDD" id="cd13944">
    <property type="entry name" value="lytB_ispH"/>
    <property type="match status" value="1"/>
</dbReference>
<feature type="active site" description="Proton donor" evidence="5">
    <location>
        <position position="138"/>
    </location>
</feature>
<comment type="pathway">
    <text evidence="5">Isoprenoid biosynthesis; dimethylallyl diphosphate biosynthesis; dimethylallyl diphosphate from (2E)-4-hydroxy-3-methylbutenyl diphosphate: step 1/1.</text>
</comment>
<feature type="binding site" evidence="5">
    <location>
        <position position="276"/>
    </location>
    <ligand>
        <name>dimethylallyl diphosphate</name>
        <dbReference type="ChEBI" id="CHEBI:57623"/>
    </ligand>
</feature>
<dbReference type="GO" id="GO:0050992">
    <property type="term" value="P:dimethylallyl diphosphate biosynthetic process"/>
    <property type="evidence" value="ECO:0007669"/>
    <property type="project" value="UniProtKB-UniRule"/>
</dbReference>
<dbReference type="AlphaFoldDB" id="A0A9D1YPD8"/>
<dbReference type="GO" id="GO:0046872">
    <property type="term" value="F:metal ion binding"/>
    <property type="evidence" value="ECO:0007669"/>
    <property type="project" value="UniProtKB-KW"/>
</dbReference>
<reference evidence="6" key="2">
    <citation type="submission" date="2021-04" db="EMBL/GenBank/DDBJ databases">
        <authorList>
            <person name="Gilroy R."/>
        </authorList>
    </citation>
    <scope>NUCLEOTIDE SEQUENCE</scope>
    <source>
        <strain evidence="6">ChiSxjej3B15-24422</strain>
    </source>
</reference>
<dbReference type="Proteomes" id="UP000824007">
    <property type="component" value="Unassembled WGS sequence"/>
</dbReference>
<comment type="caution">
    <text evidence="6">The sequence shown here is derived from an EMBL/GenBank/DDBJ whole genome shotgun (WGS) entry which is preliminary data.</text>
</comment>
<feature type="binding site" evidence="5">
    <location>
        <position position="233"/>
    </location>
    <ligand>
        <name>dimethylallyl diphosphate</name>
        <dbReference type="ChEBI" id="CHEBI:57623"/>
    </ligand>
</feature>
<feature type="binding site" evidence="5">
    <location>
        <position position="108"/>
    </location>
    <ligand>
        <name>[4Fe-4S] cluster</name>
        <dbReference type="ChEBI" id="CHEBI:49883"/>
    </ligand>
</feature>
<organism evidence="6 7">
    <name type="scientific">Candidatus Eisenbergiella pullistercoris</name>
    <dbReference type="NCBI Taxonomy" id="2838555"/>
    <lineage>
        <taxon>Bacteria</taxon>
        <taxon>Bacillati</taxon>
        <taxon>Bacillota</taxon>
        <taxon>Clostridia</taxon>
        <taxon>Lachnospirales</taxon>
        <taxon>Lachnospiraceae</taxon>
        <taxon>Eisenbergiella</taxon>
    </lineage>
</organism>
<dbReference type="PANTHER" id="PTHR30426">
    <property type="entry name" value="4-HYDROXY-3-METHYLBUT-2-ENYL DIPHOSPHATE REDUCTASE"/>
    <property type="match status" value="1"/>
</dbReference>
<feature type="binding site" evidence="5">
    <location>
        <position position="136"/>
    </location>
    <ligand>
        <name>dimethylallyl diphosphate</name>
        <dbReference type="ChEBI" id="CHEBI:57623"/>
    </ligand>
</feature>
<evidence type="ECO:0000256" key="4">
    <source>
        <dbReference type="ARBA" id="ARBA00023014"/>
    </source>
</evidence>
<name>A0A9D1YPD8_9FIRM</name>
<evidence type="ECO:0000313" key="6">
    <source>
        <dbReference type="EMBL" id="HIY60079.1"/>
    </source>
</evidence>
<feature type="binding site" evidence="5">
    <location>
        <position position="51"/>
    </location>
    <ligand>
        <name>isopentenyl diphosphate</name>
        <dbReference type="ChEBI" id="CHEBI:128769"/>
    </ligand>
</feature>
<protein>
    <recommendedName>
        <fullName evidence="5">4-hydroxy-3-methylbut-2-enyl diphosphate reductase</fullName>
        <shortName evidence="5">HMBPP reductase</shortName>
        <ecNumber evidence="5">1.17.7.4</ecNumber>
    </recommendedName>
</protein>
<keyword evidence="5" id="KW-0414">Isoprene biosynthesis</keyword>
<feature type="binding site" evidence="5">
    <location>
        <position position="136"/>
    </location>
    <ligand>
        <name>isopentenyl diphosphate</name>
        <dbReference type="ChEBI" id="CHEBI:128769"/>
    </ligand>
</feature>
<dbReference type="EC" id="1.17.7.4" evidence="5"/>
<feature type="binding site" evidence="5">
    <location>
        <position position="232"/>
    </location>
    <ligand>
        <name>isopentenyl diphosphate</name>
        <dbReference type="ChEBI" id="CHEBI:128769"/>
    </ligand>
</feature>
<reference evidence="6" key="1">
    <citation type="journal article" date="2021" name="PeerJ">
        <title>Extensive microbial diversity within the chicken gut microbiome revealed by metagenomics and culture.</title>
        <authorList>
            <person name="Gilroy R."/>
            <person name="Ravi A."/>
            <person name="Getino M."/>
            <person name="Pursley I."/>
            <person name="Horton D.L."/>
            <person name="Alikhan N.F."/>
            <person name="Baker D."/>
            <person name="Gharbi K."/>
            <person name="Hall N."/>
            <person name="Watson M."/>
            <person name="Adriaenssens E.M."/>
            <person name="Foster-Nyarko E."/>
            <person name="Jarju S."/>
            <person name="Secka A."/>
            <person name="Antonio M."/>
            <person name="Oren A."/>
            <person name="Chaudhuri R.R."/>
            <person name="La Ragione R."/>
            <person name="Hildebrand F."/>
            <person name="Pallen M.J."/>
        </authorList>
    </citation>
    <scope>NUCLEOTIDE SEQUENCE</scope>
    <source>
        <strain evidence="6">ChiSxjej3B15-24422</strain>
    </source>
</reference>
<dbReference type="GO" id="GO:0051745">
    <property type="term" value="F:4-hydroxy-3-methylbut-2-enyl diphosphate reductase activity"/>
    <property type="evidence" value="ECO:0007669"/>
    <property type="project" value="UniProtKB-UniRule"/>
</dbReference>
<evidence type="ECO:0000256" key="1">
    <source>
        <dbReference type="ARBA" id="ARBA00022485"/>
    </source>
</evidence>
<dbReference type="NCBIfam" id="TIGR00216">
    <property type="entry name" value="ispH_lytB"/>
    <property type="match status" value="1"/>
</dbReference>
<feature type="binding site" evidence="5">
    <location>
        <position position="51"/>
    </location>
    <ligand>
        <name>(2E)-4-hydroxy-3-methylbut-2-enyl diphosphate</name>
        <dbReference type="ChEBI" id="CHEBI:128753"/>
    </ligand>
</feature>
<feature type="binding site" evidence="5">
    <location>
        <position position="51"/>
    </location>
    <ligand>
        <name>dimethylallyl diphosphate</name>
        <dbReference type="ChEBI" id="CHEBI:57623"/>
    </ligand>
</feature>
<feature type="binding site" evidence="5">
    <location>
        <position position="86"/>
    </location>
    <ligand>
        <name>dimethylallyl diphosphate</name>
        <dbReference type="ChEBI" id="CHEBI:57623"/>
    </ligand>
</feature>
<gene>
    <name evidence="5 6" type="primary">ispH</name>
    <name evidence="6" type="ORF">H9831_05280</name>
</gene>
<dbReference type="Pfam" id="PF02401">
    <property type="entry name" value="LYTB"/>
    <property type="match status" value="1"/>
</dbReference>